<keyword evidence="1" id="KW-0472">Membrane</keyword>
<keyword evidence="1" id="KW-1133">Transmembrane helix</keyword>
<accession>A0ABV1M1C5</accession>
<reference evidence="2" key="1">
    <citation type="submission" date="2024-06" db="EMBL/GenBank/DDBJ databases">
        <title>Genome sequence of Vogesella sp. MAHUQ-64.</title>
        <authorList>
            <person name="Huq M.A."/>
        </authorList>
    </citation>
    <scope>NUCLEOTIDE SEQUENCE</scope>
    <source>
        <strain evidence="2">MAHUQ-64</strain>
    </source>
</reference>
<keyword evidence="3" id="KW-1185">Reference proteome</keyword>
<dbReference type="Pfam" id="PF16074">
    <property type="entry name" value="PilW"/>
    <property type="match status" value="1"/>
</dbReference>
<protein>
    <submittedName>
        <fullName evidence="2">PilW family protein</fullName>
    </submittedName>
</protein>
<gene>
    <name evidence="2" type="ORF">ABNW52_05315</name>
</gene>
<feature type="transmembrane region" description="Helical" evidence="1">
    <location>
        <begin position="21"/>
        <end position="46"/>
    </location>
</feature>
<organism evidence="2 3">
    <name type="scientific">Vogesella oryzagri</name>
    <dbReference type="NCBI Taxonomy" id="3160864"/>
    <lineage>
        <taxon>Bacteria</taxon>
        <taxon>Pseudomonadati</taxon>
        <taxon>Pseudomonadota</taxon>
        <taxon>Betaproteobacteria</taxon>
        <taxon>Neisseriales</taxon>
        <taxon>Chromobacteriaceae</taxon>
        <taxon>Vogesella</taxon>
    </lineage>
</organism>
<name>A0ABV1M1C5_9NEIS</name>
<dbReference type="InterPro" id="IPR012902">
    <property type="entry name" value="N_methyl_site"/>
</dbReference>
<dbReference type="RefSeq" id="WP_349585062.1">
    <property type="nucleotide sequence ID" value="NZ_JBEFLD010000003.1"/>
</dbReference>
<sequence length="366" mass="39722">MGKDRQPDAGLLKMRNRQAGLSIVEIMIAMTLGLILLTAVGGFYVAQHRNQRELSNQFAQIENGRYAMDVLTKYLENAGYYGNYVYMDDFPNASATLPSACETDAQYMYSTSTGTNALAFAVQGATSATMSATFPCIPGANLYSDNDAFLVREVDPTPVASSTLVARNVYLQAVARLKDPVITTGNKVASFTLTNLDGSAGEIRRYPPRIFYIGRCLDASAGTCSTGSDIPTLRMLELGDTGAATDFTDSPMVEGIERMVIEYGLDLKGSNHSYVDASGVTHVVQYDGAPDSYSRSLTTTDQWARVVALRITLLARAGRITAGYSDTRSYTLASGVSYTPSGTAANYKRKLFRKTVYLINVGSRRR</sequence>
<dbReference type="EMBL" id="JBEFLD010000003">
    <property type="protein sequence ID" value="MEQ6290034.1"/>
    <property type="molecule type" value="Genomic_DNA"/>
</dbReference>
<comment type="caution">
    <text evidence="2">The sequence shown here is derived from an EMBL/GenBank/DDBJ whole genome shotgun (WGS) entry which is preliminary data.</text>
</comment>
<dbReference type="Pfam" id="PF07963">
    <property type="entry name" value="N_methyl"/>
    <property type="match status" value="1"/>
</dbReference>
<dbReference type="InterPro" id="IPR032092">
    <property type="entry name" value="PilW"/>
</dbReference>
<evidence type="ECO:0000313" key="3">
    <source>
        <dbReference type="Proteomes" id="UP001433638"/>
    </source>
</evidence>
<keyword evidence="1" id="KW-0812">Transmembrane</keyword>
<proteinExistence type="predicted"/>
<evidence type="ECO:0000256" key="1">
    <source>
        <dbReference type="SAM" id="Phobius"/>
    </source>
</evidence>
<evidence type="ECO:0000313" key="2">
    <source>
        <dbReference type="EMBL" id="MEQ6290034.1"/>
    </source>
</evidence>
<dbReference type="Proteomes" id="UP001433638">
    <property type="component" value="Unassembled WGS sequence"/>
</dbReference>